<comment type="caution">
    <text evidence="4">The sequence shown here is derived from an EMBL/GenBank/DDBJ whole genome shotgun (WGS) entry which is preliminary data.</text>
</comment>
<feature type="transmembrane region" description="Helical" evidence="3">
    <location>
        <begin position="364"/>
        <end position="381"/>
    </location>
</feature>
<keyword evidence="2" id="KW-0802">TPR repeat</keyword>
<feature type="transmembrane region" description="Helical" evidence="3">
    <location>
        <begin position="126"/>
        <end position="146"/>
    </location>
</feature>
<keyword evidence="3" id="KW-0472">Membrane</keyword>
<dbReference type="PANTHER" id="PTHR44227">
    <property type="match status" value="1"/>
</dbReference>
<feature type="transmembrane region" description="Helical" evidence="3">
    <location>
        <begin position="333"/>
        <end position="358"/>
    </location>
</feature>
<feature type="transmembrane region" description="Helical" evidence="3">
    <location>
        <begin position="232"/>
        <end position="253"/>
    </location>
</feature>
<keyword evidence="3" id="KW-0812">Transmembrane</keyword>
<name>A0A4R3LPF2_9GAMM</name>
<dbReference type="PANTHER" id="PTHR44227:SF3">
    <property type="entry name" value="PROTEIN O-MANNOSYL-TRANSFERASE TMTC4"/>
    <property type="match status" value="1"/>
</dbReference>
<dbReference type="Proteomes" id="UP000294599">
    <property type="component" value="Unassembled WGS sequence"/>
</dbReference>
<keyword evidence="1" id="KW-0677">Repeat</keyword>
<feature type="transmembrane region" description="Helical" evidence="3">
    <location>
        <begin position="202"/>
        <end position="220"/>
    </location>
</feature>
<protein>
    <recommendedName>
        <fullName evidence="6">Tetratricopeptide repeat protein</fullName>
    </recommendedName>
</protein>
<feature type="transmembrane region" description="Helical" evidence="3">
    <location>
        <begin position="393"/>
        <end position="413"/>
    </location>
</feature>
<accession>A0A4R3LPF2</accession>
<feature type="transmembrane region" description="Helical" evidence="3">
    <location>
        <begin position="304"/>
        <end position="326"/>
    </location>
</feature>
<dbReference type="RefSeq" id="WP_377602593.1">
    <property type="nucleotide sequence ID" value="NZ_JBHMFH010000001.1"/>
</dbReference>
<organism evidence="4 5">
    <name type="scientific">Pseudofulvimonas gallinarii</name>
    <dbReference type="NCBI Taxonomy" id="634155"/>
    <lineage>
        <taxon>Bacteria</taxon>
        <taxon>Pseudomonadati</taxon>
        <taxon>Pseudomonadota</taxon>
        <taxon>Gammaproteobacteria</taxon>
        <taxon>Lysobacterales</taxon>
        <taxon>Rhodanobacteraceae</taxon>
        <taxon>Pseudofulvimonas</taxon>
    </lineage>
</organism>
<evidence type="ECO:0000313" key="5">
    <source>
        <dbReference type="Proteomes" id="UP000294599"/>
    </source>
</evidence>
<keyword evidence="5" id="KW-1185">Reference proteome</keyword>
<dbReference type="AlphaFoldDB" id="A0A4R3LPF2"/>
<evidence type="ECO:0000256" key="2">
    <source>
        <dbReference type="ARBA" id="ARBA00022803"/>
    </source>
</evidence>
<evidence type="ECO:0000313" key="4">
    <source>
        <dbReference type="EMBL" id="TCT00415.1"/>
    </source>
</evidence>
<evidence type="ECO:0008006" key="6">
    <source>
        <dbReference type="Google" id="ProtNLM"/>
    </source>
</evidence>
<dbReference type="EMBL" id="SMAF01000003">
    <property type="protein sequence ID" value="TCT00415.1"/>
    <property type="molecule type" value="Genomic_DNA"/>
</dbReference>
<feature type="transmembrane region" description="Helical" evidence="3">
    <location>
        <begin position="152"/>
        <end position="168"/>
    </location>
</feature>
<gene>
    <name evidence="4" type="ORF">EDC25_103183</name>
</gene>
<proteinExistence type="predicted"/>
<dbReference type="InterPro" id="IPR052346">
    <property type="entry name" value="O-mannosyl-transferase_TMTC"/>
</dbReference>
<reference evidence="4 5" key="1">
    <citation type="submission" date="2019-03" db="EMBL/GenBank/DDBJ databases">
        <title>Genomic Encyclopedia of Type Strains, Phase IV (KMG-IV): sequencing the most valuable type-strain genomes for metagenomic binning, comparative biology and taxonomic classification.</title>
        <authorList>
            <person name="Goeker M."/>
        </authorList>
    </citation>
    <scope>NUCLEOTIDE SEQUENCE [LARGE SCALE GENOMIC DNA]</scope>
    <source>
        <strain evidence="4 5">DSM 21944</strain>
    </source>
</reference>
<feature type="transmembrane region" description="Helical" evidence="3">
    <location>
        <begin position="180"/>
        <end position="196"/>
    </location>
</feature>
<keyword evidence="3" id="KW-1133">Transmembrane helix</keyword>
<evidence type="ECO:0000256" key="1">
    <source>
        <dbReference type="ARBA" id="ARBA00022737"/>
    </source>
</evidence>
<evidence type="ECO:0000256" key="3">
    <source>
        <dbReference type="SAM" id="Phobius"/>
    </source>
</evidence>
<feature type="transmembrane region" description="Helical" evidence="3">
    <location>
        <begin position="96"/>
        <end position="114"/>
    </location>
</feature>
<sequence>MNITHRRFLLLATIVALLGAGVFSLGLGGPFVLDDAHTIVENAGVHMESLDRDSLLDAAASFYAGKGTRPLPMLTFGLDYWRHGSLDARTYKMTNLFIHALTTLLLALFVRRLLRLADWPAQRAALAALAVALVWAVHPLQVSSVLYVVQRMQTMAALFLVLALWAYLGLRRAEMEDRPGWRYGVLALVSWVLALASKEDAILLPVYALVLELTVLRFRVSRPERERGLRRSWLAAALVGVAVFLFWALPHYWSSEAYPGRDFNSMERLLTQARVLVMHLGQVLLPLPSLMPFNYDDFEVSRGLLQPVTTLLALLALTAVLVWAWLWRRRRPVFACGVLFFFAGHVLTSNVIALELVFEHRNHLPLVGAVLALVDLFWLACQRWQAPQRWSAVGAGALLLLVTVAGGARAHLWGDAARFAEHNVDIAPDSPRACLTLGGVYFDLAGRKNSRGSPYLDRAIEAVEDCAQRTGSASAYSNIVIYKTIQGTVTPEDWQRLLQRLEEVPMLPANKNILWTTFANVRAEIGLEEAQVMRVLDVIVRRAQLQPAEYLRIGAFLYLSTSQPDAALPYFVRGAEMLPTGDRSVVNLRNEFRAVGRDDWARALEKANRMDSTPGSRGL</sequence>